<name>A0ABW4ZIA3_9SPHI</name>
<comment type="subunit">
    <text evidence="1">Interacts transiently with the RNA polymerase catalytic core formed by RpoA, RpoB, RpoC and RpoZ (2 alpha, 1 beta, 1 beta' and 1 omega subunit) to form the RNA polymerase holoenzyme that can initiate transcription.</text>
</comment>
<dbReference type="Proteomes" id="UP001597387">
    <property type="component" value="Unassembled WGS sequence"/>
</dbReference>
<dbReference type="InterPro" id="IPR007627">
    <property type="entry name" value="RNA_pol_sigma70_r2"/>
</dbReference>
<dbReference type="Pfam" id="PF04542">
    <property type="entry name" value="Sigma70_r2"/>
    <property type="match status" value="1"/>
</dbReference>
<dbReference type="PANTHER" id="PTHR30173">
    <property type="entry name" value="SIGMA 19 FACTOR"/>
    <property type="match status" value="1"/>
</dbReference>
<dbReference type="InterPro" id="IPR032710">
    <property type="entry name" value="NTF2-like_dom_sf"/>
</dbReference>
<dbReference type="InterPro" id="IPR052704">
    <property type="entry name" value="ECF_Sigma-70_Domain"/>
</dbReference>
<reference evidence="5" key="1">
    <citation type="journal article" date="2019" name="Int. J. Syst. Evol. Microbiol.">
        <title>The Global Catalogue of Microorganisms (GCM) 10K type strain sequencing project: providing services to taxonomists for standard genome sequencing and annotation.</title>
        <authorList>
            <consortium name="The Broad Institute Genomics Platform"/>
            <consortium name="The Broad Institute Genome Sequencing Center for Infectious Disease"/>
            <person name="Wu L."/>
            <person name="Ma J."/>
        </authorList>
    </citation>
    <scope>NUCLEOTIDE SEQUENCE [LARGE SCALE GENOMIC DNA]</scope>
    <source>
        <strain evidence="5">KCTC 42217</strain>
    </source>
</reference>
<evidence type="ECO:0000313" key="4">
    <source>
        <dbReference type="EMBL" id="MFD2161773.1"/>
    </source>
</evidence>
<dbReference type="InterPro" id="IPR014284">
    <property type="entry name" value="RNA_pol_sigma-70_dom"/>
</dbReference>
<dbReference type="SUPFAM" id="SSF54427">
    <property type="entry name" value="NTF2-like"/>
    <property type="match status" value="1"/>
</dbReference>
<comment type="caution">
    <text evidence="4">The sequence shown here is derived from an EMBL/GenBank/DDBJ whole genome shotgun (WGS) entry which is preliminary data.</text>
</comment>
<keyword evidence="5" id="KW-1185">Reference proteome</keyword>
<dbReference type="Gene3D" id="1.10.10.10">
    <property type="entry name" value="Winged helix-like DNA-binding domain superfamily/Winged helix DNA-binding domain"/>
    <property type="match status" value="1"/>
</dbReference>
<dbReference type="Gene3D" id="1.10.1740.10">
    <property type="match status" value="1"/>
</dbReference>
<sequence length="275" mass="31308">MESLRPLLTSYAYNILGSTDDAKDIVQDAFLRFISVDQSKIDNKKAYLTRMVINLSINQKKRQQKLLPFYPGEWLPEPVSSESADSSLLKQDILSYSLMVLLEKVSPRQRAVFILKEAFDYEHSEISDIIGTSEENSRKLLSRAKKQLQGQALLGSKSYPSEHFKRYLETIQSGDTGKLEQLLNDDIAVISDGGGKVSAGIHPVRGKKAALAMLNGIYRKFYRDRECKAGEVNHLPALFYYENDVLTTCQIYWFENDLLKGVFIVRNPDKLKMLK</sequence>
<dbReference type="PANTHER" id="PTHR30173:SF36">
    <property type="entry name" value="ECF RNA POLYMERASE SIGMA FACTOR SIGJ"/>
    <property type="match status" value="1"/>
</dbReference>
<dbReference type="Pfam" id="PF08281">
    <property type="entry name" value="Sigma70_r4_2"/>
    <property type="match status" value="1"/>
</dbReference>
<accession>A0ABW4ZIA3</accession>
<dbReference type="EMBL" id="JBHUHZ010000001">
    <property type="protein sequence ID" value="MFD2161773.1"/>
    <property type="molecule type" value="Genomic_DNA"/>
</dbReference>
<evidence type="ECO:0000313" key="5">
    <source>
        <dbReference type="Proteomes" id="UP001597387"/>
    </source>
</evidence>
<dbReference type="InterPro" id="IPR013325">
    <property type="entry name" value="RNA_pol_sigma_r2"/>
</dbReference>
<dbReference type="NCBIfam" id="TIGR02937">
    <property type="entry name" value="sigma70-ECF"/>
    <property type="match status" value="1"/>
</dbReference>
<dbReference type="InterPro" id="IPR013324">
    <property type="entry name" value="RNA_pol_sigma_r3/r4-like"/>
</dbReference>
<dbReference type="CDD" id="cd06171">
    <property type="entry name" value="Sigma70_r4"/>
    <property type="match status" value="1"/>
</dbReference>
<protein>
    <submittedName>
        <fullName evidence="4">Sigma-70 family RNA polymerase sigma factor</fullName>
    </submittedName>
</protein>
<proteinExistence type="predicted"/>
<evidence type="ECO:0000256" key="1">
    <source>
        <dbReference type="ARBA" id="ARBA00011344"/>
    </source>
</evidence>
<dbReference type="InterPro" id="IPR036388">
    <property type="entry name" value="WH-like_DNA-bd_sf"/>
</dbReference>
<dbReference type="SUPFAM" id="SSF88659">
    <property type="entry name" value="Sigma3 and sigma4 domains of RNA polymerase sigma factors"/>
    <property type="match status" value="1"/>
</dbReference>
<evidence type="ECO:0000259" key="3">
    <source>
        <dbReference type="Pfam" id="PF08281"/>
    </source>
</evidence>
<dbReference type="SUPFAM" id="SSF88946">
    <property type="entry name" value="Sigma2 domain of RNA polymerase sigma factors"/>
    <property type="match status" value="1"/>
</dbReference>
<dbReference type="RefSeq" id="WP_255898586.1">
    <property type="nucleotide sequence ID" value="NZ_JAFMZO010000001.1"/>
</dbReference>
<dbReference type="InterPro" id="IPR013249">
    <property type="entry name" value="RNA_pol_sigma70_r4_t2"/>
</dbReference>
<organism evidence="4 5">
    <name type="scientific">Paradesertivirga mongoliensis</name>
    <dbReference type="NCBI Taxonomy" id="2100740"/>
    <lineage>
        <taxon>Bacteria</taxon>
        <taxon>Pseudomonadati</taxon>
        <taxon>Bacteroidota</taxon>
        <taxon>Sphingobacteriia</taxon>
        <taxon>Sphingobacteriales</taxon>
        <taxon>Sphingobacteriaceae</taxon>
        <taxon>Paradesertivirga</taxon>
    </lineage>
</organism>
<gene>
    <name evidence="4" type="ORF">ACFSJU_05165</name>
</gene>
<feature type="domain" description="RNA polymerase sigma factor 70 region 4 type 2" evidence="3">
    <location>
        <begin position="98"/>
        <end position="148"/>
    </location>
</feature>
<feature type="domain" description="RNA polymerase sigma-70 region 2" evidence="2">
    <location>
        <begin position="2"/>
        <end position="65"/>
    </location>
</feature>
<evidence type="ECO:0000259" key="2">
    <source>
        <dbReference type="Pfam" id="PF04542"/>
    </source>
</evidence>